<dbReference type="Proteomes" id="UP001150259">
    <property type="component" value="Unassembled WGS sequence"/>
</dbReference>
<dbReference type="CDD" id="cd12797">
    <property type="entry name" value="M23_peptidase"/>
    <property type="match status" value="1"/>
</dbReference>
<organism evidence="4 5">
    <name type="scientific">Intrasporangium calvum</name>
    <dbReference type="NCBI Taxonomy" id="53358"/>
    <lineage>
        <taxon>Bacteria</taxon>
        <taxon>Bacillati</taxon>
        <taxon>Actinomycetota</taxon>
        <taxon>Actinomycetes</taxon>
        <taxon>Micrococcales</taxon>
        <taxon>Intrasporangiaceae</taxon>
        <taxon>Intrasporangium</taxon>
    </lineage>
</organism>
<keyword evidence="1" id="KW-0732">Signal</keyword>
<evidence type="ECO:0000313" key="5">
    <source>
        <dbReference type="Proteomes" id="UP001150259"/>
    </source>
</evidence>
<comment type="caution">
    <text evidence="4">The sequence shown here is derived from an EMBL/GenBank/DDBJ whole genome shotgun (WGS) entry which is preliminary data.</text>
</comment>
<feature type="compositionally biased region" description="Basic and acidic residues" evidence="2">
    <location>
        <begin position="240"/>
        <end position="251"/>
    </location>
</feature>
<evidence type="ECO:0000256" key="1">
    <source>
        <dbReference type="ARBA" id="ARBA00022729"/>
    </source>
</evidence>
<dbReference type="InterPro" id="IPR050570">
    <property type="entry name" value="Cell_wall_metabolism_enzyme"/>
</dbReference>
<dbReference type="InterPro" id="IPR011055">
    <property type="entry name" value="Dup_hybrid_motif"/>
</dbReference>
<dbReference type="EMBL" id="JAPFQL010000046">
    <property type="protein sequence ID" value="MDC5697905.1"/>
    <property type="molecule type" value="Genomic_DNA"/>
</dbReference>
<evidence type="ECO:0000259" key="3">
    <source>
        <dbReference type="Pfam" id="PF01551"/>
    </source>
</evidence>
<protein>
    <submittedName>
        <fullName evidence="4">M23 family metallopeptidase</fullName>
    </submittedName>
</protein>
<evidence type="ECO:0000256" key="2">
    <source>
        <dbReference type="SAM" id="MobiDB-lite"/>
    </source>
</evidence>
<feature type="region of interest" description="Disordered" evidence="2">
    <location>
        <begin position="240"/>
        <end position="412"/>
    </location>
</feature>
<dbReference type="PANTHER" id="PTHR21666:SF289">
    <property type="entry name" value="L-ALA--D-GLU ENDOPEPTIDASE"/>
    <property type="match status" value="1"/>
</dbReference>
<name>A0ABT5GJ29_9MICO</name>
<evidence type="ECO:0000313" key="4">
    <source>
        <dbReference type="EMBL" id="MDC5697905.1"/>
    </source>
</evidence>
<proteinExistence type="predicted"/>
<dbReference type="SUPFAM" id="SSF51261">
    <property type="entry name" value="Duplicated hybrid motif"/>
    <property type="match status" value="1"/>
</dbReference>
<gene>
    <name evidence="4" type="ORF">OO014_11595</name>
</gene>
<accession>A0ABT5GJ29</accession>
<reference evidence="4 5" key="1">
    <citation type="submission" date="2022-11" db="EMBL/GenBank/DDBJ databases">
        <title>Anaerobic phenanthrene biodegradation by a DNRA strain PheN6.</title>
        <authorList>
            <person name="Zhang Z."/>
        </authorList>
    </citation>
    <scope>NUCLEOTIDE SEQUENCE [LARGE SCALE GENOMIC DNA]</scope>
    <source>
        <strain evidence="4 5">PheN6</strain>
    </source>
</reference>
<sequence>MTFATGVTLFALLPFLGGSAPQLERQSVILAAGAPAAVPSSAAPAVPQGVTAEMSGALSGLSSAIGGGLFQFPSLALSPALAPSLVAPLPGEQALRFIRPVPGPQSSSFGPRMHPVLGVPMFHTGIDLAAACGTPIRAAASGTVVYAEVSASWGARTIIQHSPTVKTAYGHQSKMLVEQGDVVRQGDIIGLVGTTGWSTGCHLHFDVIVNDRYVDPAPYLGLPSSNAPSIPFQAAPHVVRDDTGRPFHTVEDGDVPIPTDTSSPVPSATPSGTTAPTIPTTAPTTPATDPTTTDPTTTDPTTDPTTTDPTTTDPTTTDPTTTDSTTTDPTTGEPAPTTSEPSPTETTEPTTTTSEPTPTTTTSEPTPTTTSEPATTTTSEPEPTSTSTAGSAESTESAPTVTEPAPTTTSAG</sequence>
<dbReference type="PANTHER" id="PTHR21666">
    <property type="entry name" value="PEPTIDASE-RELATED"/>
    <property type="match status" value="1"/>
</dbReference>
<dbReference type="Gene3D" id="2.70.70.10">
    <property type="entry name" value="Glucose Permease (Domain IIA)"/>
    <property type="match status" value="1"/>
</dbReference>
<dbReference type="InterPro" id="IPR016047">
    <property type="entry name" value="M23ase_b-sheet_dom"/>
</dbReference>
<feature type="compositionally biased region" description="Low complexity" evidence="2">
    <location>
        <begin position="258"/>
        <end position="412"/>
    </location>
</feature>
<feature type="domain" description="M23ase beta-sheet core" evidence="3">
    <location>
        <begin position="122"/>
        <end position="216"/>
    </location>
</feature>
<keyword evidence="5" id="KW-1185">Reference proteome</keyword>
<dbReference type="Pfam" id="PF01551">
    <property type="entry name" value="Peptidase_M23"/>
    <property type="match status" value="1"/>
</dbReference>